<dbReference type="InterPro" id="IPR013324">
    <property type="entry name" value="RNA_pol_sigma_r3/r4-like"/>
</dbReference>
<keyword evidence="2" id="KW-1133">Transmembrane helix</keyword>
<keyword evidence="2" id="KW-0472">Membrane</keyword>
<feature type="compositionally biased region" description="Low complexity" evidence="1">
    <location>
        <begin position="769"/>
        <end position="786"/>
    </location>
</feature>
<feature type="compositionally biased region" description="Polar residues" evidence="1">
    <location>
        <begin position="350"/>
        <end position="375"/>
    </location>
</feature>
<feature type="compositionally biased region" description="Polar residues" evidence="1">
    <location>
        <begin position="749"/>
        <end position="768"/>
    </location>
</feature>
<evidence type="ECO:0000313" key="3">
    <source>
        <dbReference type="EMBL" id="MFC7387697.1"/>
    </source>
</evidence>
<comment type="caution">
    <text evidence="3">The sequence shown here is derived from an EMBL/GenBank/DDBJ whole genome shotgun (WGS) entry which is preliminary data.</text>
</comment>
<keyword evidence="2" id="KW-0812">Transmembrane</keyword>
<accession>A0ABW2PGU9</accession>
<dbReference type="SUPFAM" id="SSF88659">
    <property type="entry name" value="Sigma3 and sigma4 domains of RNA polymerase sigma factors"/>
    <property type="match status" value="1"/>
</dbReference>
<dbReference type="EMBL" id="JBHTCG010000042">
    <property type="protein sequence ID" value="MFC7387697.1"/>
    <property type="molecule type" value="Genomic_DNA"/>
</dbReference>
<dbReference type="RefSeq" id="WP_380831513.1">
    <property type="nucleotide sequence ID" value="NZ_JBHTCG010000042.1"/>
</dbReference>
<organism evidence="3 4">
    <name type="scientific">Sphaerisporangium rhizosphaerae</name>
    <dbReference type="NCBI Taxonomy" id="2269375"/>
    <lineage>
        <taxon>Bacteria</taxon>
        <taxon>Bacillati</taxon>
        <taxon>Actinomycetota</taxon>
        <taxon>Actinomycetes</taxon>
        <taxon>Streptosporangiales</taxon>
        <taxon>Streptosporangiaceae</taxon>
        <taxon>Sphaerisporangium</taxon>
    </lineage>
</organism>
<feature type="compositionally biased region" description="Low complexity" evidence="1">
    <location>
        <begin position="730"/>
        <end position="743"/>
    </location>
</feature>
<evidence type="ECO:0000256" key="2">
    <source>
        <dbReference type="SAM" id="Phobius"/>
    </source>
</evidence>
<feature type="compositionally biased region" description="Low complexity" evidence="1">
    <location>
        <begin position="794"/>
        <end position="812"/>
    </location>
</feature>
<evidence type="ECO:0000256" key="1">
    <source>
        <dbReference type="SAM" id="MobiDB-lite"/>
    </source>
</evidence>
<keyword evidence="4" id="KW-1185">Reference proteome</keyword>
<dbReference type="Proteomes" id="UP001596496">
    <property type="component" value="Unassembled WGS sequence"/>
</dbReference>
<gene>
    <name evidence="3" type="ORF">ACFQSB_36205</name>
</gene>
<feature type="compositionally biased region" description="Polar residues" evidence="1">
    <location>
        <begin position="434"/>
        <end position="450"/>
    </location>
</feature>
<sequence>MTPSLIDRRPRGELVAELYDRHAAGLFAYCHDQLGDTASAANTLVAVLTGVPAIEPPRAALYALARREIYRRDVAYSFPSVDPAADPVTALVERVVREVRPHQREVLLLSAVCGLDTVELAWVLDVAADTAEQLMISARHRFARSLASAVSSARATTPSARLAAEYDVLGVAPAEESLGRLPWRTPAPSLRTRVLAAVPEEPAPDTAKASARAPQQKRWPTTPRWPLPLAEPNPVTNAGVFPAPELTPPAPGRRSKHEATTEPMPRLRGASRPAGKPARASRSRFRATEAPTPSSTHAPSGTADGPGVTSRTTDAPGAPSHPTDVFGAAPHSTDVFGTAPLSPDVFGAASHSTDALSPTSRTTAPSDTTSRSTGVPGTASHVAGEARPSSQSADEPRTSSRPAQERRGASRPDRKRGAPGGEGSLFKNALANGQWPTLQRTFSVGPTSPQEPAEHGLVPSAPARPDLFPSRPAPSRASHGADDLSGGQSPPHPAGADPESRDRPKSPLAAFLAGARNLLRRTKTPASPAPTASPTTPPVPEAWPMGSSTAWPAEPSAPRGAASAPPLPASGATFVAPTAAHDGVPASSQRPFPAVPTTSHVAAASSAPPFPEAPLFPETGPASGAPPLLDLGSAFGAPPFPPGGSASGAPPVFAAPPPAFGAAFSALEAPPAQDGFPAADADADTSFGDGPSTVEMPAISASIPAAHAEAPASTEPAIASTFSPSPEIPAPDAGPAAIGPAPASMTPEPASTNSELPTTDPASTPTKNGSASTASGAASLDSGAVDADGDDPASEAAPASVTATATTSGGVTRPRRHDRLKPIKIGEHHYDWLWELAGFLLCVAIAMLVFFTVPTIVTP</sequence>
<protein>
    <recommendedName>
        <fullName evidence="5">RNA polymerase sigma factor 70 region 4 type 2 domain-containing protein</fullName>
    </recommendedName>
</protein>
<feature type="compositionally biased region" description="Low complexity" evidence="1">
    <location>
        <begin position="697"/>
        <end position="717"/>
    </location>
</feature>
<proteinExistence type="predicted"/>
<feature type="transmembrane region" description="Helical" evidence="2">
    <location>
        <begin position="832"/>
        <end position="857"/>
    </location>
</feature>
<feature type="compositionally biased region" description="Basic and acidic residues" evidence="1">
    <location>
        <begin position="394"/>
        <end position="416"/>
    </location>
</feature>
<feature type="compositionally biased region" description="Low complexity" evidence="1">
    <location>
        <begin position="524"/>
        <end position="534"/>
    </location>
</feature>
<feature type="region of interest" description="Disordered" evidence="1">
    <location>
        <begin position="347"/>
        <end position="507"/>
    </location>
</feature>
<feature type="region of interest" description="Disordered" evidence="1">
    <location>
        <begin position="201"/>
        <end position="334"/>
    </location>
</feature>
<dbReference type="Gene3D" id="1.20.140.160">
    <property type="match status" value="1"/>
</dbReference>
<evidence type="ECO:0000313" key="4">
    <source>
        <dbReference type="Proteomes" id="UP001596496"/>
    </source>
</evidence>
<reference evidence="4" key="1">
    <citation type="journal article" date="2019" name="Int. J. Syst. Evol. Microbiol.">
        <title>The Global Catalogue of Microorganisms (GCM) 10K type strain sequencing project: providing services to taxonomists for standard genome sequencing and annotation.</title>
        <authorList>
            <consortium name="The Broad Institute Genomics Platform"/>
            <consortium name="The Broad Institute Genome Sequencing Center for Infectious Disease"/>
            <person name="Wu L."/>
            <person name="Ma J."/>
        </authorList>
    </citation>
    <scope>NUCLEOTIDE SEQUENCE [LARGE SCALE GENOMIC DNA]</scope>
    <source>
        <strain evidence="4">CECT 7649</strain>
    </source>
</reference>
<feature type="compositionally biased region" description="Low complexity" evidence="1">
    <location>
        <begin position="595"/>
        <end position="607"/>
    </location>
</feature>
<feature type="compositionally biased region" description="Low complexity" evidence="1">
    <location>
        <begin position="552"/>
        <end position="572"/>
    </location>
</feature>
<evidence type="ECO:0008006" key="5">
    <source>
        <dbReference type="Google" id="ProtNLM"/>
    </source>
</evidence>
<feature type="region of interest" description="Disordered" evidence="1">
    <location>
        <begin position="671"/>
        <end position="815"/>
    </location>
</feature>
<name>A0ABW2PGU9_9ACTN</name>
<feature type="compositionally biased region" description="Low complexity" evidence="1">
    <location>
        <begin position="632"/>
        <end position="643"/>
    </location>
</feature>
<feature type="region of interest" description="Disordered" evidence="1">
    <location>
        <begin position="521"/>
        <end position="643"/>
    </location>
</feature>